<evidence type="ECO:0000313" key="2">
    <source>
        <dbReference type="EMBL" id="PXZ06466.1"/>
    </source>
</evidence>
<keyword evidence="3" id="KW-1185">Reference proteome</keyword>
<reference evidence="2 3" key="1">
    <citation type="submission" date="2018-05" db="EMBL/GenBank/DDBJ databases">
        <title>Reference genomes for bee gut microbiota database.</title>
        <authorList>
            <person name="Ellegaard K.M."/>
        </authorList>
    </citation>
    <scope>NUCLEOTIDE SEQUENCE [LARGE SCALE GENOMIC DNA]</scope>
    <source>
        <strain evidence="2 3">ESL0182</strain>
    </source>
</reference>
<protein>
    <recommendedName>
        <fullName evidence="1">MoxR-vWA-beta-propeller ternary system domain-containing protein</fullName>
    </recommendedName>
</protein>
<evidence type="ECO:0000313" key="3">
    <source>
        <dbReference type="Proteomes" id="UP000247932"/>
    </source>
</evidence>
<dbReference type="EMBL" id="QGLR01000012">
    <property type="protein sequence ID" value="PXZ06466.1"/>
    <property type="molecule type" value="Genomic_DNA"/>
</dbReference>
<organism evidence="2 3">
    <name type="scientific">Gilliamella apicola</name>
    <dbReference type="NCBI Taxonomy" id="1196095"/>
    <lineage>
        <taxon>Bacteria</taxon>
        <taxon>Pseudomonadati</taxon>
        <taxon>Pseudomonadota</taxon>
        <taxon>Gammaproteobacteria</taxon>
        <taxon>Orbales</taxon>
        <taxon>Orbaceae</taxon>
        <taxon>Gilliamella</taxon>
    </lineage>
</organism>
<name>A0A2V4E6C1_9GAMM</name>
<dbReference type="RefSeq" id="WP_110434019.1">
    <property type="nucleotide sequence ID" value="NZ_QGLR01000012.1"/>
</dbReference>
<gene>
    <name evidence="2" type="ORF">DKK70_10910</name>
</gene>
<feature type="domain" description="MoxR-vWA-beta-propeller ternary system" evidence="1">
    <location>
        <begin position="8"/>
        <end position="137"/>
    </location>
</feature>
<dbReference type="InterPro" id="IPR045548">
    <property type="entry name" value="bpX5"/>
</dbReference>
<evidence type="ECO:0000259" key="1">
    <source>
        <dbReference type="Pfam" id="PF19921"/>
    </source>
</evidence>
<dbReference type="Proteomes" id="UP000247932">
    <property type="component" value="Unassembled WGS sequence"/>
</dbReference>
<sequence length="140" mass="16208">MNNKSLINWHWQLNTESVIPVAVVAWYETVPRLLIYLLKNQDKYDLQKFKFVKGEDFIIIIGPESQLPWVDGVQYAMVDSQAPQLWLPCHAKPSISTLLLANAIANKFTHKHVLLWDHPKMVIPLGVSWPLTKEFLEYAI</sequence>
<proteinExistence type="predicted"/>
<dbReference type="AlphaFoldDB" id="A0A2V4E6C1"/>
<dbReference type="Pfam" id="PF19921">
    <property type="entry name" value="bpX5"/>
    <property type="match status" value="1"/>
</dbReference>
<comment type="caution">
    <text evidence="2">The sequence shown here is derived from an EMBL/GenBank/DDBJ whole genome shotgun (WGS) entry which is preliminary data.</text>
</comment>
<dbReference type="OrthoDB" id="6637315at2"/>
<accession>A0A2V4E6C1</accession>